<reference evidence="1 2" key="1">
    <citation type="submission" date="2019-11" db="EMBL/GenBank/DDBJ databases">
        <title>Whole-genome sequencing of Allorhizobium vitis.</title>
        <authorList>
            <person name="Gan H.M."/>
            <person name="Savka M.A."/>
        </authorList>
    </citation>
    <scope>NUCLEOTIDE SEQUENCE [LARGE SCALE GENOMIC DNA]</scope>
    <source>
        <strain evidence="1 2">AB4</strain>
    </source>
</reference>
<dbReference type="Proteomes" id="UP000175993">
    <property type="component" value="Unassembled WGS sequence"/>
</dbReference>
<protein>
    <recommendedName>
        <fullName evidence="3">PABS domain-containing protein</fullName>
    </recommendedName>
</protein>
<dbReference type="Gene3D" id="3.40.50.150">
    <property type="entry name" value="Vaccinia Virus protein VP39"/>
    <property type="match status" value="1"/>
</dbReference>
<dbReference type="RefSeq" id="WP_139190363.1">
    <property type="nucleotide sequence ID" value="NZ_CP118259.1"/>
</dbReference>
<accession>A0ABD6G9M2</accession>
<evidence type="ECO:0000313" key="2">
    <source>
        <dbReference type="Proteomes" id="UP000175993"/>
    </source>
</evidence>
<evidence type="ECO:0000313" key="1">
    <source>
        <dbReference type="EMBL" id="MUP03579.1"/>
    </source>
</evidence>
<proteinExistence type="predicted"/>
<sequence>MARLIGENGMFVTWGGSAGPKSDDMAKTIHETLAKAFPHTVAWICHPQAYGTSWLTFAGSFSPIEPLKLTSSAIDAYIDRNVSGDLKLYDGITHMHMFNLPKDVRRKL</sequence>
<evidence type="ECO:0008006" key="3">
    <source>
        <dbReference type="Google" id="ProtNLM"/>
    </source>
</evidence>
<comment type="caution">
    <text evidence="1">The sequence shown here is derived from an EMBL/GenBank/DDBJ whole genome shotgun (WGS) entry which is preliminary data.</text>
</comment>
<dbReference type="SUPFAM" id="SSF53335">
    <property type="entry name" value="S-adenosyl-L-methionine-dependent methyltransferases"/>
    <property type="match status" value="1"/>
</dbReference>
<dbReference type="AlphaFoldDB" id="A0ABD6G9M2"/>
<gene>
    <name evidence="1" type="ORF">BBI04_001895</name>
</gene>
<name>A0ABD6G9M2_AGRVI</name>
<dbReference type="EMBL" id="MBEV02000001">
    <property type="protein sequence ID" value="MUP03579.1"/>
    <property type="molecule type" value="Genomic_DNA"/>
</dbReference>
<organism evidence="1 2">
    <name type="scientific">Agrobacterium vitis</name>
    <name type="common">Rhizobium vitis</name>
    <dbReference type="NCBI Taxonomy" id="373"/>
    <lineage>
        <taxon>Bacteria</taxon>
        <taxon>Pseudomonadati</taxon>
        <taxon>Pseudomonadota</taxon>
        <taxon>Alphaproteobacteria</taxon>
        <taxon>Hyphomicrobiales</taxon>
        <taxon>Rhizobiaceae</taxon>
        <taxon>Rhizobium/Agrobacterium group</taxon>
        <taxon>Agrobacterium</taxon>
    </lineage>
</organism>
<dbReference type="InterPro" id="IPR029063">
    <property type="entry name" value="SAM-dependent_MTases_sf"/>
</dbReference>